<evidence type="ECO:0000313" key="6">
    <source>
        <dbReference type="EMBL" id="SHI99485.1"/>
    </source>
</evidence>
<protein>
    <recommendedName>
        <fullName evidence="8">Flavoprotein, HI0933 family</fullName>
    </recommendedName>
</protein>
<dbReference type="Gene3D" id="1.10.8.260">
    <property type="entry name" value="HI0933 insert domain-like"/>
    <property type="match status" value="1"/>
</dbReference>
<dbReference type="Pfam" id="PF22780">
    <property type="entry name" value="HI0933_like_1st"/>
    <property type="match status" value="1"/>
</dbReference>
<organism evidence="6 7">
    <name type="scientific">Clostridium amylolyticum</name>
    <dbReference type="NCBI Taxonomy" id="1121298"/>
    <lineage>
        <taxon>Bacteria</taxon>
        <taxon>Bacillati</taxon>
        <taxon>Bacillota</taxon>
        <taxon>Clostridia</taxon>
        <taxon>Eubacteriales</taxon>
        <taxon>Clostridiaceae</taxon>
        <taxon>Clostridium</taxon>
    </lineage>
</organism>
<dbReference type="InterPro" id="IPR057661">
    <property type="entry name" value="RsdA/BaiN/AoA(So)_Rossmann"/>
</dbReference>
<comment type="cofactor">
    <cofactor evidence="1">
        <name>FAD</name>
        <dbReference type="ChEBI" id="CHEBI:57692"/>
    </cofactor>
</comment>
<evidence type="ECO:0000256" key="2">
    <source>
        <dbReference type="ARBA" id="ARBA00022630"/>
    </source>
</evidence>
<accession>A0A1M6FP90</accession>
<dbReference type="Pfam" id="PF03486">
    <property type="entry name" value="HI0933_like"/>
    <property type="match status" value="1"/>
</dbReference>
<evidence type="ECO:0000256" key="1">
    <source>
        <dbReference type="ARBA" id="ARBA00001974"/>
    </source>
</evidence>
<evidence type="ECO:0000259" key="4">
    <source>
        <dbReference type="Pfam" id="PF03486"/>
    </source>
</evidence>
<keyword evidence="2" id="KW-0285">Flavoprotein</keyword>
<dbReference type="InterPro" id="IPR004792">
    <property type="entry name" value="BaiN-like"/>
</dbReference>
<dbReference type="AlphaFoldDB" id="A0A1M6FP90"/>
<dbReference type="EMBL" id="FQZO01000002">
    <property type="protein sequence ID" value="SHI99485.1"/>
    <property type="molecule type" value="Genomic_DNA"/>
</dbReference>
<proteinExistence type="predicted"/>
<feature type="domain" description="RsdA/BaiN/AoA(So)-like insert" evidence="5">
    <location>
        <begin position="194"/>
        <end position="357"/>
    </location>
</feature>
<sequence length="413" mass="45072">MIYHDVIIVGGGASGLLAAIIAKDYGIDVAVVESGDRIGKKILTTGNGRCNVTNKYIDAPYDRYHCDNTDFFKAALSKFSVANTINFFEGLGLHLTTLEEGKMYPMSLQASSVLDILRFAIEDREIPIYLNCKVKSIYNNLKGFKISTENQEIPFLNCGKLILACGGNSLSSTGSDGSGYNLAKALGHKVIPPVPALVQLKLDNKNLRGLSGIKFNGFAAVLVNDAPMRKEFGEILFTDYGISGPPILQLSRIATKALNAKNKVTLKVDMMPQFTLEELTDFLEGQWGLLGHRSLYNSLIGIVNKKMIPIMLKEAKVDNIHKPASDITYEEKNNIINIIKNWEFICTGHNGFNNSQVTAGGIDTTDINPETLESKLIKGLYLIGEILDVDGDCGGFNLQWAWSSAHAAASSLI</sequence>
<dbReference type="InterPro" id="IPR055178">
    <property type="entry name" value="RsdA/BaiN/AoA(So)-like_dom"/>
</dbReference>
<dbReference type="Proteomes" id="UP000184080">
    <property type="component" value="Unassembled WGS sequence"/>
</dbReference>
<dbReference type="PRINTS" id="PR00411">
    <property type="entry name" value="PNDRDTASEI"/>
</dbReference>
<dbReference type="RefSeq" id="WP_073006051.1">
    <property type="nucleotide sequence ID" value="NZ_FQZO01000002.1"/>
</dbReference>
<reference evidence="6 7" key="1">
    <citation type="submission" date="2016-11" db="EMBL/GenBank/DDBJ databases">
        <authorList>
            <person name="Jaros S."/>
            <person name="Januszkiewicz K."/>
            <person name="Wedrychowicz H."/>
        </authorList>
    </citation>
    <scope>NUCLEOTIDE SEQUENCE [LARGE SCALE GENOMIC DNA]</scope>
    <source>
        <strain evidence="6 7">DSM 21864</strain>
    </source>
</reference>
<evidence type="ECO:0000256" key="3">
    <source>
        <dbReference type="ARBA" id="ARBA00022827"/>
    </source>
</evidence>
<evidence type="ECO:0000259" key="5">
    <source>
        <dbReference type="Pfam" id="PF22780"/>
    </source>
</evidence>
<dbReference type="SUPFAM" id="SSF51905">
    <property type="entry name" value="FAD/NAD(P)-binding domain"/>
    <property type="match status" value="1"/>
</dbReference>
<dbReference type="Gene3D" id="2.40.30.10">
    <property type="entry name" value="Translation factors"/>
    <property type="match status" value="1"/>
</dbReference>
<dbReference type="Gene3D" id="3.50.50.60">
    <property type="entry name" value="FAD/NAD(P)-binding domain"/>
    <property type="match status" value="1"/>
</dbReference>
<dbReference type="STRING" id="1121298.SAMN05444401_2023"/>
<name>A0A1M6FP90_9CLOT</name>
<dbReference type="InterPro" id="IPR023166">
    <property type="entry name" value="BaiN-like_dom_sf"/>
</dbReference>
<keyword evidence="7" id="KW-1185">Reference proteome</keyword>
<dbReference type="PANTHER" id="PTHR42887:SF2">
    <property type="entry name" value="OS12G0638800 PROTEIN"/>
    <property type="match status" value="1"/>
</dbReference>
<dbReference type="OrthoDB" id="9773233at2"/>
<keyword evidence="3" id="KW-0274">FAD</keyword>
<dbReference type="SUPFAM" id="SSF160996">
    <property type="entry name" value="HI0933 insert domain-like"/>
    <property type="match status" value="1"/>
</dbReference>
<dbReference type="InterPro" id="IPR036188">
    <property type="entry name" value="FAD/NAD-bd_sf"/>
</dbReference>
<dbReference type="NCBIfam" id="TIGR00275">
    <property type="entry name" value="aminoacetone oxidase family FAD-binding enzyme"/>
    <property type="match status" value="1"/>
</dbReference>
<dbReference type="PANTHER" id="PTHR42887">
    <property type="entry name" value="OS12G0638800 PROTEIN"/>
    <property type="match status" value="1"/>
</dbReference>
<evidence type="ECO:0008006" key="8">
    <source>
        <dbReference type="Google" id="ProtNLM"/>
    </source>
</evidence>
<feature type="domain" description="RsdA/BaiN/AoA(So)-like Rossmann fold-like" evidence="4">
    <location>
        <begin position="4"/>
        <end position="410"/>
    </location>
</feature>
<gene>
    <name evidence="6" type="ORF">SAMN05444401_2023</name>
</gene>
<evidence type="ECO:0000313" key="7">
    <source>
        <dbReference type="Proteomes" id="UP000184080"/>
    </source>
</evidence>